<organism evidence="1 2">
    <name type="scientific">Cytospora leucostoma</name>
    <dbReference type="NCBI Taxonomy" id="1230097"/>
    <lineage>
        <taxon>Eukaryota</taxon>
        <taxon>Fungi</taxon>
        <taxon>Dikarya</taxon>
        <taxon>Ascomycota</taxon>
        <taxon>Pezizomycotina</taxon>
        <taxon>Sordariomycetes</taxon>
        <taxon>Sordariomycetidae</taxon>
        <taxon>Diaporthales</taxon>
        <taxon>Cytosporaceae</taxon>
        <taxon>Cytospora</taxon>
    </lineage>
</organism>
<evidence type="ECO:0000313" key="2">
    <source>
        <dbReference type="Proteomes" id="UP000285146"/>
    </source>
</evidence>
<evidence type="ECO:0000313" key="1">
    <source>
        <dbReference type="EMBL" id="ROV99617.1"/>
    </source>
</evidence>
<name>A0A423W8C8_9PEZI</name>
<sequence>MPPARVDEARLQRLSAYAAGVTSGEEKRFRHNRKAELTWQLKREWWNRKWGPLGVAVNGGGTNATFEN</sequence>
<accession>A0A423W8C8</accession>
<keyword evidence="2" id="KW-1185">Reference proteome</keyword>
<comment type="caution">
    <text evidence="1">The sequence shown here is derived from an EMBL/GenBank/DDBJ whole genome shotgun (WGS) entry which is preliminary data.</text>
</comment>
<dbReference type="AlphaFoldDB" id="A0A423W8C8"/>
<dbReference type="EMBL" id="LKEB01000058">
    <property type="protein sequence ID" value="ROV99617.1"/>
    <property type="molecule type" value="Genomic_DNA"/>
</dbReference>
<gene>
    <name evidence="1" type="ORF">VPNG_07698</name>
</gene>
<reference evidence="1 2" key="1">
    <citation type="submission" date="2015-09" db="EMBL/GenBank/DDBJ databases">
        <title>Host preference determinants of Valsa canker pathogens revealed by comparative genomics.</title>
        <authorList>
            <person name="Yin Z."/>
            <person name="Huang L."/>
        </authorList>
    </citation>
    <scope>NUCLEOTIDE SEQUENCE [LARGE SCALE GENOMIC DNA]</scope>
    <source>
        <strain evidence="1 2">SXYLt</strain>
    </source>
</reference>
<proteinExistence type="predicted"/>
<dbReference type="InParanoid" id="A0A423W8C8"/>
<dbReference type="Proteomes" id="UP000285146">
    <property type="component" value="Unassembled WGS sequence"/>
</dbReference>
<protein>
    <submittedName>
        <fullName evidence="1">Uncharacterized protein</fullName>
    </submittedName>
</protein>